<evidence type="ECO:0000256" key="3">
    <source>
        <dbReference type="ARBA" id="ARBA00048462"/>
    </source>
</evidence>
<evidence type="ECO:0000313" key="7">
    <source>
        <dbReference type="Proteomes" id="UP001597427"/>
    </source>
</evidence>
<dbReference type="InterPro" id="IPR004410">
    <property type="entry name" value="Malonyl_CoA-ACP_transAc_FabD"/>
</dbReference>
<dbReference type="NCBIfam" id="TIGR00128">
    <property type="entry name" value="fabD"/>
    <property type="match status" value="1"/>
</dbReference>
<keyword evidence="7" id="KW-1185">Reference proteome</keyword>
<dbReference type="InterPro" id="IPR024925">
    <property type="entry name" value="Malonyl_CoA-ACP_transAc"/>
</dbReference>
<dbReference type="Proteomes" id="UP001597427">
    <property type="component" value="Unassembled WGS sequence"/>
</dbReference>
<dbReference type="InterPro" id="IPR050858">
    <property type="entry name" value="Mal-CoA-ACP_Trans/PKS_FabD"/>
</dbReference>
<protein>
    <recommendedName>
        <fullName evidence="4">Malonyl CoA-acyl carrier protein transacylase</fullName>
        <ecNumber evidence="4">2.3.1.39</ecNumber>
    </recommendedName>
</protein>
<dbReference type="InterPro" id="IPR016035">
    <property type="entry name" value="Acyl_Trfase/lysoPLipase"/>
</dbReference>
<evidence type="ECO:0000313" key="6">
    <source>
        <dbReference type="EMBL" id="MFD2728315.1"/>
    </source>
</evidence>
<dbReference type="PANTHER" id="PTHR42681:SF1">
    <property type="entry name" value="MALONYL-COA-ACYL CARRIER PROTEIN TRANSACYLASE, MITOCHONDRIAL"/>
    <property type="match status" value="1"/>
</dbReference>
<dbReference type="GO" id="GO:0004314">
    <property type="term" value="F:[acyl-carrier-protein] S-malonyltransferase activity"/>
    <property type="evidence" value="ECO:0007669"/>
    <property type="project" value="UniProtKB-EC"/>
</dbReference>
<dbReference type="PANTHER" id="PTHR42681">
    <property type="entry name" value="MALONYL-COA-ACYL CARRIER PROTEIN TRANSACYLASE, MITOCHONDRIAL"/>
    <property type="match status" value="1"/>
</dbReference>
<dbReference type="SUPFAM" id="SSF52151">
    <property type="entry name" value="FabD/lysophospholipase-like"/>
    <property type="match status" value="1"/>
</dbReference>
<dbReference type="Gene3D" id="3.40.366.10">
    <property type="entry name" value="Malonyl-Coenzyme A Acyl Carrier Protein, domain 2"/>
    <property type="match status" value="1"/>
</dbReference>
<dbReference type="Pfam" id="PF00698">
    <property type="entry name" value="Acyl_transf_1"/>
    <property type="match status" value="1"/>
</dbReference>
<organism evidence="6 7">
    <name type="scientific">Enterococcus camelliae</name>
    <dbReference type="NCBI Taxonomy" id="453959"/>
    <lineage>
        <taxon>Bacteria</taxon>
        <taxon>Bacillati</taxon>
        <taxon>Bacillota</taxon>
        <taxon>Bacilli</taxon>
        <taxon>Lactobacillales</taxon>
        <taxon>Enterococcaceae</taxon>
        <taxon>Enterococcus</taxon>
    </lineage>
</organism>
<sequence length="309" mass="33541">MKTAFLFSGQGSQYTGMGQEIHNHFKVARDVFTEASDCLGYDMAKLCFEKNQQLNLTEYTQPAILTVSTAILTVVKAEGLVAEAVAGLSLGEYTALVASEALSFSNAVKLVSKRGKYMAECAPHGTGKMVAIMNADSKVIEDSCQKIASETGKIVAPANYNTPQQIVIGGETEAVDEVVKYLHDLGVRRCIALNVSGPFHTPLLKKAALQLGKELANVPFSNMKIPVVANTTAQVMQDNEVVNLLERQVMSPVKFYDSIHTLRDLGVTRFIEIGPGKVLTGFMKKIDKTLATNHIEDIPTLKETLANCQ</sequence>
<evidence type="ECO:0000256" key="4">
    <source>
        <dbReference type="PIRNR" id="PIRNR000446"/>
    </source>
</evidence>
<feature type="domain" description="Malonyl-CoA:ACP transacylase (MAT)" evidence="5">
    <location>
        <begin position="6"/>
        <end position="303"/>
    </location>
</feature>
<proteinExistence type="inferred from homology"/>
<dbReference type="InterPro" id="IPR014043">
    <property type="entry name" value="Acyl_transferase_dom"/>
</dbReference>
<comment type="similarity">
    <text evidence="4">Belongs to the fabD family.</text>
</comment>
<dbReference type="EMBL" id="JBHUMO010000013">
    <property type="protein sequence ID" value="MFD2728315.1"/>
    <property type="molecule type" value="Genomic_DNA"/>
</dbReference>
<keyword evidence="1 4" id="KW-0808">Transferase</keyword>
<evidence type="ECO:0000256" key="2">
    <source>
        <dbReference type="ARBA" id="ARBA00023315"/>
    </source>
</evidence>
<dbReference type="SUPFAM" id="SSF55048">
    <property type="entry name" value="Probable ACP-binding domain of malonyl-CoA ACP transacylase"/>
    <property type="match status" value="1"/>
</dbReference>
<comment type="caution">
    <text evidence="6">The sequence shown here is derived from an EMBL/GenBank/DDBJ whole genome shotgun (WGS) entry which is preliminary data.</text>
</comment>
<dbReference type="InterPro" id="IPR016036">
    <property type="entry name" value="Malonyl_transacylase_ACP-bd"/>
</dbReference>
<accession>A0ABW5TIF3</accession>
<comment type="catalytic activity">
    <reaction evidence="3 4">
        <text>holo-[ACP] + malonyl-CoA = malonyl-[ACP] + CoA</text>
        <dbReference type="Rhea" id="RHEA:41792"/>
        <dbReference type="Rhea" id="RHEA-COMP:9623"/>
        <dbReference type="Rhea" id="RHEA-COMP:9685"/>
        <dbReference type="ChEBI" id="CHEBI:57287"/>
        <dbReference type="ChEBI" id="CHEBI:57384"/>
        <dbReference type="ChEBI" id="CHEBI:64479"/>
        <dbReference type="ChEBI" id="CHEBI:78449"/>
        <dbReference type="EC" id="2.3.1.39"/>
    </reaction>
</comment>
<dbReference type="Gene3D" id="3.30.70.250">
    <property type="entry name" value="Malonyl-CoA ACP transacylase, ACP-binding"/>
    <property type="match status" value="1"/>
</dbReference>
<reference evidence="7" key="1">
    <citation type="journal article" date="2019" name="Int. J. Syst. Evol. Microbiol.">
        <title>The Global Catalogue of Microorganisms (GCM) 10K type strain sequencing project: providing services to taxonomists for standard genome sequencing and annotation.</title>
        <authorList>
            <consortium name="The Broad Institute Genomics Platform"/>
            <consortium name="The Broad Institute Genome Sequencing Center for Infectious Disease"/>
            <person name="Wu L."/>
            <person name="Ma J."/>
        </authorList>
    </citation>
    <scope>NUCLEOTIDE SEQUENCE [LARGE SCALE GENOMIC DNA]</scope>
    <source>
        <strain evidence="7">TISTR 932</strain>
    </source>
</reference>
<gene>
    <name evidence="6" type="primary">fabD</name>
    <name evidence="6" type="ORF">ACFSR0_02540</name>
</gene>
<keyword evidence="2 4" id="KW-0012">Acyltransferase</keyword>
<dbReference type="PIRSF" id="PIRSF000446">
    <property type="entry name" value="Mct"/>
    <property type="match status" value="1"/>
</dbReference>
<evidence type="ECO:0000259" key="5">
    <source>
        <dbReference type="SMART" id="SM00827"/>
    </source>
</evidence>
<dbReference type="SMART" id="SM00827">
    <property type="entry name" value="PKS_AT"/>
    <property type="match status" value="1"/>
</dbReference>
<dbReference type="EC" id="2.3.1.39" evidence="4"/>
<evidence type="ECO:0000256" key="1">
    <source>
        <dbReference type="ARBA" id="ARBA00022679"/>
    </source>
</evidence>
<name>A0ABW5TIF3_9ENTE</name>
<dbReference type="RefSeq" id="WP_379979594.1">
    <property type="nucleotide sequence ID" value="NZ_JBHUMO010000013.1"/>
</dbReference>
<dbReference type="InterPro" id="IPR001227">
    <property type="entry name" value="Ac_transferase_dom_sf"/>
</dbReference>